<evidence type="ECO:0000256" key="2">
    <source>
        <dbReference type="SAM" id="MobiDB-lite"/>
    </source>
</evidence>
<accession>A0A8J4TNG8</accession>
<comment type="caution">
    <text evidence="4">The sequence shown here is derived from an EMBL/GenBank/DDBJ whole genome shotgun (WGS) entry which is preliminary data.</text>
</comment>
<sequence length="315" mass="33952">DGAGPIDEGGASKREQPLNPISIRQDSVRQHHGIATALPPIFNHQPNMKNILLHASLLTKNFEGDQQFFSDGGHTDAHPASTSPSYPEPGDPLWSTHVVPHEDAPAFSDIATTVMTTASPTSPGKLIPMGQNRPIKKRTEGMGEVLGGQATKSSQYNREQYPMVDFTKKDTLPGVKGIVGNPADTDGDTTMTSIIHTTTVISTMREQGQCSTNLTDAEGYIEMPPSSDSFDSSMDCTYFVTVYLGYGVEIQVLNVTLVEGENVVLEDLGGLEPSILANKSGLVKGLVVKSSSNQISIHFTGEKRPRTGSLLLRYR</sequence>
<proteinExistence type="predicted"/>
<keyword evidence="5" id="KW-1185">Reference proteome</keyword>
<feature type="region of interest" description="Disordered" evidence="2">
    <location>
        <begin position="68"/>
        <end position="95"/>
    </location>
</feature>
<dbReference type="InterPro" id="IPR000859">
    <property type="entry name" value="CUB_dom"/>
</dbReference>
<name>A0A8J4TNG8_CLAMG</name>
<evidence type="ECO:0000313" key="4">
    <source>
        <dbReference type="EMBL" id="KAF5893893.1"/>
    </source>
</evidence>
<protein>
    <submittedName>
        <fullName evidence="4">Seizure protein 6</fullName>
    </submittedName>
</protein>
<dbReference type="EMBL" id="QNUK01000405">
    <property type="protein sequence ID" value="KAF5893893.1"/>
    <property type="molecule type" value="Genomic_DNA"/>
</dbReference>
<evidence type="ECO:0000313" key="5">
    <source>
        <dbReference type="Proteomes" id="UP000727407"/>
    </source>
</evidence>
<organism evidence="4 5">
    <name type="scientific">Clarias magur</name>
    <name type="common">Asian catfish</name>
    <name type="synonym">Macropteronotus magur</name>
    <dbReference type="NCBI Taxonomy" id="1594786"/>
    <lineage>
        <taxon>Eukaryota</taxon>
        <taxon>Metazoa</taxon>
        <taxon>Chordata</taxon>
        <taxon>Craniata</taxon>
        <taxon>Vertebrata</taxon>
        <taxon>Euteleostomi</taxon>
        <taxon>Actinopterygii</taxon>
        <taxon>Neopterygii</taxon>
        <taxon>Teleostei</taxon>
        <taxon>Ostariophysi</taxon>
        <taxon>Siluriformes</taxon>
        <taxon>Clariidae</taxon>
        <taxon>Clarias</taxon>
    </lineage>
</organism>
<dbReference type="Gene3D" id="2.60.120.290">
    <property type="entry name" value="Spermadhesin, CUB domain"/>
    <property type="match status" value="1"/>
</dbReference>
<evidence type="ECO:0000256" key="1">
    <source>
        <dbReference type="ARBA" id="ARBA00023157"/>
    </source>
</evidence>
<dbReference type="OrthoDB" id="9908249at2759"/>
<dbReference type="AlphaFoldDB" id="A0A8J4TNG8"/>
<keyword evidence="1" id="KW-1015">Disulfide bond</keyword>
<dbReference type="SUPFAM" id="SSF49854">
    <property type="entry name" value="Spermadhesin, CUB domain"/>
    <property type="match status" value="1"/>
</dbReference>
<dbReference type="Pfam" id="PF00431">
    <property type="entry name" value="CUB"/>
    <property type="match status" value="1"/>
</dbReference>
<feature type="region of interest" description="Disordered" evidence="2">
    <location>
        <begin position="1"/>
        <end position="21"/>
    </location>
</feature>
<evidence type="ECO:0000259" key="3">
    <source>
        <dbReference type="Pfam" id="PF00431"/>
    </source>
</evidence>
<reference evidence="4" key="1">
    <citation type="submission" date="2020-07" db="EMBL/GenBank/DDBJ databases">
        <title>Clarias magur genome sequencing, assembly and annotation.</title>
        <authorList>
            <person name="Kushwaha B."/>
            <person name="Kumar R."/>
            <person name="Das P."/>
            <person name="Joshi C.G."/>
            <person name="Kumar D."/>
            <person name="Nagpure N.S."/>
            <person name="Pandey M."/>
            <person name="Agarwal S."/>
            <person name="Srivastava S."/>
            <person name="Singh M."/>
            <person name="Sahoo L."/>
            <person name="Jayasankar P."/>
            <person name="Meher P.K."/>
            <person name="Koringa P.G."/>
            <person name="Iquebal M.A."/>
            <person name="Das S.P."/>
            <person name="Bit A."/>
            <person name="Patnaik S."/>
            <person name="Patel N."/>
            <person name="Shah T.M."/>
            <person name="Hinsu A."/>
            <person name="Jena J.K."/>
        </authorList>
    </citation>
    <scope>NUCLEOTIDE SEQUENCE</scope>
    <source>
        <strain evidence="4">CIFAMagur01</strain>
        <tissue evidence="4">Testis</tissue>
    </source>
</reference>
<gene>
    <name evidence="4" type="ORF">DAT39_016392</name>
</gene>
<dbReference type="InterPro" id="IPR035914">
    <property type="entry name" value="Sperma_CUB_dom_sf"/>
</dbReference>
<feature type="non-terminal residue" evidence="4">
    <location>
        <position position="1"/>
    </location>
</feature>
<feature type="domain" description="CUB" evidence="3">
    <location>
        <begin position="210"/>
        <end position="304"/>
    </location>
</feature>
<dbReference type="Proteomes" id="UP000727407">
    <property type="component" value="Unassembled WGS sequence"/>
</dbReference>
<feature type="non-terminal residue" evidence="4">
    <location>
        <position position="315"/>
    </location>
</feature>